<reference evidence="2 3" key="1">
    <citation type="submission" date="2019-01" db="EMBL/GenBank/DDBJ databases">
        <authorList>
            <consortium name="Pathogen Informatics"/>
        </authorList>
    </citation>
    <scope>NUCLEOTIDE SEQUENCE [LARGE SCALE GENOMIC DNA]</scope>
    <source>
        <strain evidence="2 3">NCTC10119</strain>
    </source>
</reference>
<evidence type="ECO:0000256" key="1">
    <source>
        <dbReference type="SAM" id="MobiDB-lite"/>
    </source>
</evidence>
<dbReference type="AlphaFoldDB" id="A0AAV5N9W4"/>
<evidence type="ECO:0000313" key="3">
    <source>
        <dbReference type="Proteomes" id="UP000289557"/>
    </source>
</evidence>
<dbReference type="Proteomes" id="UP000289557">
    <property type="component" value="Chromosome"/>
</dbReference>
<proteinExistence type="predicted"/>
<gene>
    <name evidence="2" type="ORF">NCTC10119_00618</name>
</gene>
<feature type="region of interest" description="Disordered" evidence="1">
    <location>
        <begin position="215"/>
        <end position="267"/>
    </location>
</feature>
<name>A0AAV5N9W4_MYCPM</name>
<dbReference type="GeneID" id="69060158"/>
<feature type="compositionally biased region" description="Polar residues" evidence="1">
    <location>
        <begin position="248"/>
        <end position="267"/>
    </location>
</feature>
<dbReference type="RefSeq" id="WP_014325378.1">
    <property type="nucleotide sequence ID" value="NZ_CP017327.1"/>
</dbReference>
<feature type="compositionally biased region" description="Basic and acidic residues" evidence="1">
    <location>
        <begin position="218"/>
        <end position="229"/>
    </location>
</feature>
<feature type="compositionally biased region" description="Polar residues" evidence="1">
    <location>
        <begin position="170"/>
        <end position="184"/>
    </location>
</feature>
<feature type="region of interest" description="Disordered" evidence="1">
    <location>
        <begin position="168"/>
        <end position="189"/>
    </location>
</feature>
<accession>A0AAV5N9W4</accession>
<evidence type="ECO:0000313" key="2">
    <source>
        <dbReference type="EMBL" id="VEU57345.1"/>
    </source>
</evidence>
<sequence length="434" mass="47998">MAVGIFILSLNPSYELVDWKRVGDTKLVALVRSALVRVKFNDGTSSDSNNQDTNQNALSFDTQESQKALNGSQSGSSDTSGSNSQDFASYILIFQAAPRATWVFERKIKLELPYVKNESGAGDSTTTNSGSLYTTLQDLLVEQPVTPYTPNAGLARVNGAAQDTVHFGSGQESSWNSQRSQKVLKNNPGPKVVTGFKLDKGRAYRKLNEAWPVYEPLDSTKDGKGKDESSWNSSEKTTAESDAPLVGSTGSQMAAVTDSQQSGDNNGLVSLAQRSTTVAVQKSDSSGSQGQGTTDNKFQKYLNTTQALHQMGVIVPSLETWAGENKYWNRYPCCWWCFSPSSDPAIVFHKWRSTECNHPVIPYFNRPTRLLKWPDRCDGFERGTEFVVLGRGWANHVRKGYLMSPHRVELGHRQAEGVCGESAWFQWNQRHRLA</sequence>
<protein>
    <submittedName>
        <fullName evidence="2">Uncharacterized protein</fullName>
    </submittedName>
</protein>
<organism evidence="2 3">
    <name type="scientific">Mycoplasmoides pneumoniae</name>
    <name type="common">Mycoplasma pneumoniae</name>
    <dbReference type="NCBI Taxonomy" id="2104"/>
    <lineage>
        <taxon>Bacteria</taxon>
        <taxon>Bacillati</taxon>
        <taxon>Mycoplasmatota</taxon>
        <taxon>Mycoplasmoidales</taxon>
        <taxon>Mycoplasmoidaceae</taxon>
        <taxon>Mycoplasmoides</taxon>
    </lineage>
</organism>
<dbReference type="EMBL" id="LR214945">
    <property type="protein sequence ID" value="VEU57345.1"/>
    <property type="molecule type" value="Genomic_DNA"/>
</dbReference>